<evidence type="ECO:0000313" key="7">
    <source>
        <dbReference type="EnsemblPlants" id="QL10p006543:mrna"/>
    </source>
</evidence>
<organism evidence="7 8">
    <name type="scientific">Quercus lobata</name>
    <name type="common">Valley oak</name>
    <dbReference type="NCBI Taxonomy" id="97700"/>
    <lineage>
        <taxon>Eukaryota</taxon>
        <taxon>Viridiplantae</taxon>
        <taxon>Streptophyta</taxon>
        <taxon>Embryophyta</taxon>
        <taxon>Tracheophyta</taxon>
        <taxon>Spermatophyta</taxon>
        <taxon>Magnoliopsida</taxon>
        <taxon>eudicotyledons</taxon>
        <taxon>Gunneridae</taxon>
        <taxon>Pentapetalae</taxon>
        <taxon>rosids</taxon>
        <taxon>fabids</taxon>
        <taxon>Fagales</taxon>
        <taxon>Fagaceae</taxon>
        <taxon>Quercus</taxon>
    </lineage>
</organism>
<sequence length="515" mass="58823">MAILSLLQQSWQELHKITFIHLLPLLFLLSFLYVFKCIRSSGKPNLPPSPPKLPIIGNLHKLGSLPHRSLQALSKKYGPVMFFYFGHAPTLVISSADMAREMMTTHDIVFSNRSKTTATNFLLYGCTDLVFAPYGEYWRQVKKICVLELLTLKRVQSFQNTREEEVSILIKKVRDSCLKGVSINLSEFLIETSKNIVTRCAFGKKFEEEDGKGRFSELPRKLAVLLTTFFWRDFFPSLGWIDILTGKIASLKSTFGELDAFLNQVVEEHKTMKSDDEHPKNKDFVDILLHLQKNGMLDFEPTHDNLKAILLDMFAGGSETTSTTLEWVMAELMKNPSIMKRAQEEVRRVVGSKSKIDLNDINQMDYLKCILKEGLRLHPPVPLLVPRETSASLQFGGYDIPPKTRVFVNVWAIQRDPKLWDRPEEFFPERFKDNPVDFMGLNFQFLPFGGGRRGCPGLIFAVASLEYVLANLLCWFDWRLPTINAQGEDLDMTEVNALTAFKKNPLHLVPTLHSS</sequence>
<dbReference type="RefSeq" id="XP_030937308.1">
    <property type="nucleotide sequence ID" value="XM_031081448.1"/>
</dbReference>
<dbReference type="CDD" id="cd11072">
    <property type="entry name" value="CYP71-like"/>
    <property type="match status" value="1"/>
</dbReference>
<dbReference type="GO" id="GO:0004497">
    <property type="term" value="F:monooxygenase activity"/>
    <property type="evidence" value="ECO:0007669"/>
    <property type="project" value="UniProtKB-KW"/>
</dbReference>
<dbReference type="InParanoid" id="A0A7N2MQF4"/>
<evidence type="ECO:0000256" key="4">
    <source>
        <dbReference type="PIRSR" id="PIRSR602401-1"/>
    </source>
</evidence>
<feature type="binding site" description="axial binding residue" evidence="4">
    <location>
        <position position="455"/>
    </location>
    <ligand>
        <name>heme</name>
        <dbReference type="ChEBI" id="CHEBI:30413"/>
    </ligand>
    <ligandPart>
        <name>Fe</name>
        <dbReference type="ChEBI" id="CHEBI:18248"/>
    </ligandPart>
</feature>
<keyword evidence="6" id="KW-0812">Transmembrane</keyword>
<protein>
    <recommendedName>
        <fullName evidence="9">Cytochrome P450 71A1</fullName>
    </recommendedName>
</protein>
<gene>
    <name evidence="7" type="primary">LOC115962588</name>
</gene>
<keyword evidence="4 5" id="KW-0349">Heme</keyword>
<dbReference type="Proteomes" id="UP000594261">
    <property type="component" value="Chromosome 10"/>
</dbReference>
<proteinExistence type="inferred from homology"/>
<dbReference type="FunFam" id="1.10.630.10:FF:000011">
    <property type="entry name" value="Cytochrome P450 83B1"/>
    <property type="match status" value="1"/>
</dbReference>
<dbReference type="Gramene" id="QL10p006543:mrna">
    <property type="protein sequence ID" value="QL10p006543:mrna"/>
    <property type="gene ID" value="QL10p006543"/>
</dbReference>
<name>A0A7N2MQF4_QUELO</name>
<keyword evidence="8" id="KW-1185">Reference proteome</keyword>
<dbReference type="InterPro" id="IPR002401">
    <property type="entry name" value="Cyt_P450_E_grp-I"/>
</dbReference>
<evidence type="ECO:0000256" key="6">
    <source>
        <dbReference type="SAM" id="Phobius"/>
    </source>
</evidence>
<dbReference type="GO" id="GO:0020037">
    <property type="term" value="F:heme binding"/>
    <property type="evidence" value="ECO:0007669"/>
    <property type="project" value="InterPro"/>
</dbReference>
<keyword evidence="5" id="KW-0503">Monooxygenase</keyword>
<dbReference type="PANTHER" id="PTHR47955">
    <property type="entry name" value="CYTOCHROME P450 FAMILY 71 PROTEIN"/>
    <property type="match status" value="1"/>
</dbReference>
<dbReference type="Pfam" id="PF00067">
    <property type="entry name" value="p450"/>
    <property type="match status" value="1"/>
</dbReference>
<accession>A0A7N2MQF4</accession>
<keyword evidence="2 4" id="KW-0479">Metal-binding</keyword>
<keyword evidence="6" id="KW-1133">Transmembrane helix</keyword>
<comment type="cofactor">
    <cofactor evidence="4">
        <name>heme</name>
        <dbReference type="ChEBI" id="CHEBI:30413"/>
    </cofactor>
</comment>
<reference evidence="7" key="2">
    <citation type="submission" date="2021-01" db="UniProtKB">
        <authorList>
            <consortium name="EnsemblPlants"/>
        </authorList>
    </citation>
    <scope>IDENTIFICATION</scope>
</reference>
<dbReference type="PROSITE" id="PS00086">
    <property type="entry name" value="CYTOCHROME_P450"/>
    <property type="match status" value="1"/>
</dbReference>
<evidence type="ECO:0000256" key="3">
    <source>
        <dbReference type="ARBA" id="ARBA00023004"/>
    </source>
</evidence>
<evidence type="ECO:0000256" key="1">
    <source>
        <dbReference type="ARBA" id="ARBA00010617"/>
    </source>
</evidence>
<keyword evidence="3 4" id="KW-0408">Iron</keyword>
<reference evidence="7 8" key="1">
    <citation type="journal article" date="2016" name="G3 (Bethesda)">
        <title>First Draft Assembly and Annotation of the Genome of a California Endemic Oak Quercus lobata Nee (Fagaceae).</title>
        <authorList>
            <person name="Sork V.L."/>
            <person name="Fitz-Gibbon S.T."/>
            <person name="Puiu D."/>
            <person name="Crepeau M."/>
            <person name="Gugger P.F."/>
            <person name="Sherman R."/>
            <person name="Stevens K."/>
            <person name="Langley C.H."/>
            <person name="Pellegrini M."/>
            <person name="Salzberg S.L."/>
        </authorList>
    </citation>
    <scope>NUCLEOTIDE SEQUENCE [LARGE SCALE GENOMIC DNA]</scope>
    <source>
        <strain evidence="7 8">cv. SW786</strain>
    </source>
</reference>
<evidence type="ECO:0000313" key="8">
    <source>
        <dbReference type="Proteomes" id="UP000594261"/>
    </source>
</evidence>
<evidence type="ECO:0000256" key="5">
    <source>
        <dbReference type="RuleBase" id="RU000461"/>
    </source>
</evidence>
<dbReference type="KEGG" id="qlo:115962588"/>
<keyword evidence="6" id="KW-0472">Membrane</keyword>
<feature type="transmembrane region" description="Helical" evidence="6">
    <location>
        <begin position="17"/>
        <end position="35"/>
    </location>
</feature>
<dbReference type="GeneID" id="115962588"/>
<dbReference type="Gene3D" id="1.10.630.10">
    <property type="entry name" value="Cytochrome P450"/>
    <property type="match status" value="1"/>
</dbReference>
<dbReference type="GO" id="GO:0005506">
    <property type="term" value="F:iron ion binding"/>
    <property type="evidence" value="ECO:0007669"/>
    <property type="project" value="InterPro"/>
</dbReference>
<dbReference type="EnsemblPlants" id="QL10p006543:mrna">
    <property type="protein sequence ID" value="QL10p006543:mrna"/>
    <property type="gene ID" value="QL10p006543"/>
</dbReference>
<dbReference type="InterPro" id="IPR001128">
    <property type="entry name" value="Cyt_P450"/>
</dbReference>
<dbReference type="GO" id="GO:0016705">
    <property type="term" value="F:oxidoreductase activity, acting on paired donors, with incorporation or reduction of molecular oxygen"/>
    <property type="evidence" value="ECO:0007669"/>
    <property type="project" value="InterPro"/>
</dbReference>
<dbReference type="AlphaFoldDB" id="A0A7N2MQF4"/>
<dbReference type="SUPFAM" id="SSF48264">
    <property type="entry name" value="Cytochrome P450"/>
    <property type="match status" value="1"/>
</dbReference>
<dbReference type="OMA" id="RVMPTIF"/>
<keyword evidence="5" id="KW-0560">Oxidoreductase</keyword>
<dbReference type="InterPro" id="IPR017972">
    <property type="entry name" value="Cyt_P450_CS"/>
</dbReference>
<evidence type="ECO:0008006" key="9">
    <source>
        <dbReference type="Google" id="ProtNLM"/>
    </source>
</evidence>
<dbReference type="InterPro" id="IPR036396">
    <property type="entry name" value="Cyt_P450_sf"/>
</dbReference>
<dbReference type="PANTHER" id="PTHR47955:SF15">
    <property type="entry name" value="CYTOCHROME P450 71A2-LIKE"/>
    <property type="match status" value="1"/>
</dbReference>
<comment type="similarity">
    <text evidence="1 5">Belongs to the cytochrome P450 family.</text>
</comment>
<dbReference type="OrthoDB" id="1470350at2759"/>
<dbReference type="PRINTS" id="PR00385">
    <property type="entry name" value="P450"/>
</dbReference>
<dbReference type="PRINTS" id="PR00463">
    <property type="entry name" value="EP450I"/>
</dbReference>
<dbReference type="EMBL" id="LRBV02000010">
    <property type="status" value="NOT_ANNOTATED_CDS"/>
    <property type="molecule type" value="Genomic_DNA"/>
</dbReference>
<evidence type="ECO:0000256" key="2">
    <source>
        <dbReference type="ARBA" id="ARBA00022723"/>
    </source>
</evidence>